<comment type="caution">
    <text evidence="2">The sequence shown here is derived from an EMBL/GenBank/DDBJ whole genome shotgun (WGS) entry which is preliminary data.</text>
</comment>
<reference evidence="2" key="1">
    <citation type="journal article" name="BMC Genomics">
        <title>Long-read sequencing and de novo genome assembly of marine medaka (Oryzias melastigma).</title>
        <authorList>
            <person name="Liang P."/>
            <person name="Saqib H.S.A."/>
            <person name="Ni X."/>
            <person name="Shen Y."/>
        </authorList>
    </citation>
    <scope>NUCLEOTIDE SEQUENCE</scope>
    <source>
        <strain evidence="2">Bigg-433</strain>
    </source>
</reference>
<accession>A0A834KX08</accession>
<evidence type="ECO:0000313" key="2">
    <source>
        <dbReference type="EMBL" id="KAF6735952.1"/>
    </source>
</evidence>
<proteinExistence type="predicted"/>
<feature type="compositionally biased region" description="Basic and acidic residues" evidence="1">
    <location>
        <begin position="58"/>
        <end position="84"/>
    </location>
</feature>
<name>A0A834KX08_ORYME</name>
<sequence length="84" mass="9043">MPPPAKNGAAAPSCERRTEQPGYTVTARLLLKLGGGTEGEAVEQRPSAAFSSPATRRAPRELLPRRRAQTDADLTRFEPGGRSR</sequence>
<feature type="region of interest" description="Disordered" evidence="1">
    <location>
        <begin position="1"/>
        <end position="22"/>
    </location>
</feature>
<dbReference type="Proteomes" id="UP000646548">
    <property type="component" value="Unassembled WGS sequence"/>
</dbReference>
<evidence type="ECO:0000256" key="1">
    <source>
        <dbReference type="SAM" id="MobiDB-lite"/>
    </source>
</evidence>
<feature type="region of interest" description="Disordered" evidence="1">
    <location>
        <begin position="36"/>
        <end position="84"/>
    </location>
</feature>
<dbReference type="AlphaFoldDB" id="A0A834KX08"/>
<dbReference type="EMBL" id="WKFB01000098">
    <property type="protein sequence ID" value="KAF6735952.1"/>
    <property type="molecule type" value="Genomic_DNA"/>
</dbReference>
<gene>
    <name evidence="2" type="ORF">FQA47_020230</name>
</gene>
<protein>
    <submittedName>
        <fullName evidence="2">Uncharacterized protein</fullName>
    </submittedName>
</protein>
<evidence type="ECO:0000313" key="3">
    <source>
        <dbReference type="Proteomes" id="UP000646548"/>
    </source>
</evidence>
<organism evidence="2 3">
    <name type="scientific">Oryzias melastigma</name>
    <name type="common">Marine medaka</name>
    <dbReference type="NCBI Taxonomy" id="30732"/>
    <lineage>
        <taxon>Eukaryota</taxon>
        <taxon>Metazoa</taxon>
        <taxon>Chordata</taxon>
        <taxon>Craniata</taxon>
        <taxon>Vertebrata</taxon>
        <taxon>Euteleostomi</taxon>
        <taxon>Actinopterygii</taxon>
        <taxon>Neopterygii</taxon>
        <taxon>Teleostei</taxon>
        <taxon>Neoteleostei</taxon>
        <taxon>Acanthomorphata</taxon>
        <taxon>Ovalentaria</taxon>
        <taxon>Atherinomorphae</taxon>
        <taxon>Beloniformes</taxon>
        <taxon>Adrianichthyidae</taxon>
        <taxon>Oryziinae</taxon>
        <taxon>Oryzias</taxon>
    </lineage>
</organism>